<gene>
    <name evidence="9" type="ORF">EYZ11_006432</name>
</gene>
<evidence type="ECO:0000256" key="6">
    <source>
        <dbReference type="RuleBase" id="RU003983"/>
    </source>
</evidence>
<dbReference type="Gene3D" id="3.30.2010.10">
    <property type="entry name" value="Metalloproteases ('zincins'), catalytic domain"/>
    <property type="match status" value="1"/>
</dbReference>
<comment type="cofactor">
    <cofactor evidence="6">
        <name>Zn(2+)</name>
        <dbReference type="ChEBI" id="CHEBI:29105"/>
    </cofactor>
    <text evidence="6">Binds 1 zinc ion per subunit.</text>
</comment>
<evidence type="ECO:0000256" key="7">
    <source>
        <dbReference type="SAM" id="Phobius"/>
    </source>
</evidence>
<keyword evidence="7" id="KW-0472">Membrane</keyword>
<organism evidence="9 10">
    <name type="scientific">Aspergillus tanneri</name>
    <dbReference type="NCBI Taxonomy" id="1220188"/>
    <lineage>
        <taxon>Eukaryota</taxon>
        <taxon>Fungi</taxon>
        <taxon>Dikarya</taxon>
        <taxon>Ascomycota</taxon>
        <taxon>Pezizomycotina</taxon>
        <taxon>Eurotiomycetes</taxon>
        <taxon>Eurotiomycetidae</taxon>
        <taxon>Eurotiales</taxon>
        <taxon>Aspergillaceae</taxon>
        <taxon>Aspergillus</taxon>
        <taxon>Aspergillus subgen. Circumdati</taxon>
    </lineage>
</organism>
<dbReference type="PANTHER" id="PTHR22726">
    <property type="entry name" value="METALLOENDOPEPTIDASE OMA1"/>
    <property type="match status" value="1"/>
</dbReference>
<proteinExistence type="inferred from homology"/>
<dbReference type="Proteomes" id="UP000308092">
    <property type="component" value="Unassembled WGS sequence"/>
</dbReference>
<dbReference type="VEuPathDB" id="FungiDB:EYZ11_006432"/>
<dbReference type="GO" id="GO:0005743">
    <property type="term" value="C:mitochondrial inner membrane"/>
    <property type="evidence" value="ECO:0007669"/>
    <property type="project" value="TreeGrafter"/>
</dbReference>
<dbReference type="InterPro" id="IPR001915">
    <property type="entry name" value="Peptidase_M48"/>
</dbReference>
<keyword evidence="4 6" id="KW-0862">Zinc</keyword>
<evidence type="ECO:0000256" key="1">
    <source>
        <dbReference type="ARBA" id="ARBA00022670"/>
    </source>
</evidence>
<keyword evidence="5 6" id="KW-0482">Metalloprotease</keyword>
<protein>
    <recommendedName>
        <fullName evidence="8">Peptidase M48 domain-containing protein</fullName>
    </recommendedName>
</protein>
<dbReference type="InterPro" id="IPR051156">
    <property type="entry name" value="Mito/Outer_Membr_Metalloprot"/>
</dbReference>
<dbReference type="GO" id="GO:0004222">
    <property type="term" value="F:metalloendopeptidase activity"/>
    <property type="evidence" value="ECO:0007669"/>
    <property type="project" value="InterPro"/>
</dbReference>
<keyword evidence="7" id="KW-0812">Transmembrane</keyword>
<evidence type="ECO:0000256" key="4">
    <source>
        <dbReference type="ARBA" id="ARBA00022833"/>
    </source>
</evidence>
<keyword evidence="10" id="KW-1185">Reference proteome</keyword>
<sequence>MLRSRIARMLFPYPVSPLTNFILLEVDDALNDVLLPDSTLVVRFNNEPFLFQLLRHTRPIHIVVVGGGLLLFYFYNLETVEMTGRQRFNCISAKSERKMGTKEYQQLLSDLQGKVLPENHPLTVQVNRVLHRLIPNAPLEGADWKVHVINEPNEVNAFVLPGGKVFVFTGILPVCQDDNGLAAVLGHEIAHVVAHHPAERMSHNAISMVLALVTALILDISGQLSSMLLSLAYGLPNSRIQEAEADEMGLMIMSKSCFNPEGAVNL</sequence>
<dbReference type="GO" id="GO:0034982">
    <property type="term" value="P:mitochondrial protein processing"/>
    <property type="evidence" value="ECO:0007669"/>
    <property type="project" value="TreeGrafter"/>
</dbReference>
<dbReference type="Pfam" id="PF01435">
    <property type="entry name" value="Peptidase_M48"/>
    <property type="match status" value="1"/>
</dbReference>
<keyword evidence="7" id="KW-1133">Transmembrane helix</keyword>
<evidence type="ECO:0000259" key="8">
    <source>
        <dbReference type="Pfam" id="PF01435"/>
    </source>
</evidence>
<keyword evidence="3 6" id="KW-0378">Hydrolase</keyword>
<evidence type="ECO:0000256" key="3">
    <source>
        <dbReference type="ARBA" id="ARBA00022801"/>
    </source>
</evidence>
<dbReference type="EMBL" id="SOSA01000226">
    <property type="protein sequence ID" value="THC94103.1"/>
    <property type="molecule type" value="Genomic_DNA"/>
</dbReference>
<comment type="similarity">
    <text evidence="6">Belongs to the peptidase M48 family.</text>
</comment>
<dbReference type="AlphaFoldDB" id="A0A4S3JFJ7"/>
<comment type="caution">
    <text evidence="9">The sequence shown here is derived from an EMBL/GenBank/DDBJ whole genome shotgun (WGS) entry which is preliminary data.</text>
</comment>
<dbReference type="GO" id="GO:0046872">
    <property type="term" value="F:metal ion binding"/>
    <property type="evidence" value="ECO:0007669"/>
    <property type="project" value="UniProtKB-KW"/>
</dbReference>
<evidence type="ECO:0000256" key="5">
    <source>
        <dbReference type="ARBA" id="ARBA00023049"/>
    </source>
</evidence>
<dbReference type="GO" id="GO:0006515">
    <property type="term" value="P:protein quality control for misfolded or incompletely synthesized proteins"/>
    <property type="evidence" value="ECO:0007669"/>
    <property type="project" value="TreeGrafter"/>
</dbReference>
<keyword evidence="2" id="KW-0479">Metal-binding</keyword>
<name>A0A4S3JFJ7_9EURO</name>
<evidence type="ECO:0000313" key="10">
    <source>
        <dbReference type="Proteomes" id="UP000308092"/>
    </source>
</evidence>
<evidence type="ECO:0000256" key="2">
    <source>
        <dbReference type="ARBA" id="ARBA00022723"/>
    </source>
</evidence>
<keyword evidence="1 6" id="KW-0645">Protease</keyword>
<dbReference type="STRING" id="1220188.A0A4S3JFJ7"/>
<dbReference type="CDD" id="cd07331">
    <property type="entry name" value="M48C_Oma1_like"/>
    <property type="match status" value="1"/>
</dbReference>
<accession>A0A4S3JFJ7</accession>
<dbReference type="PANTHER" id="PTHR22726:SF1">
    <property type="entry name" value="METALLOENDOPEPTIDASE OMA1, MITOCHONDRIAL"/>
    <property type="match status" value="1"/>
</dbReference>
<feature type="transmembrane region" description="Helical" evidence="7">
    <location>
        <begin position="59"/>
        <end position="77"/>
    </location>
</feature>
<feature type="domain" description="Peptidase M48" evidence="8">
    <location>
        <begin position="125"/>
        <end position="265"/>
    </location>
</feature>
<evidence type="ECO:0000313" key="9">
    <source>
        <dbReference type="EMBL" id="THC94103.1"/>
    </source>
</evidence>
<reference evidence="9 10" key="1">
    <citation type="submission" date="2019-03" db="EMBL/GenBank/DDBJ databases">
        <title>The genome sequence of a newly discovered highly antifungal drug resistant Aspergillus species, Aspergillus tanneri NIH 1004.</title>
        <authorList>
            <person name="Mounaud S."/>
            <person name="Singh I."/>
            <person name="Joardar V."/>
            <person name="Pakala S."/>
            <person name="Pakala S."/>
            <person name="Venepally P."/>
            <person name="Hoover J."/>
            <person name="Nierman W."/>
            <person name="Chung J."/>
            <person name="Losada L."/>
        </authorList>
    </citation>
    <scope>NUCLEOTIDE SEQUENCE [LARGE SCALE GENOMIC DNA]</scope>
    <source>
        <strain evidence="9 10">NIH1004</strain>
    </source>
</reference>